<dbReference type="InterPro" id="IPR008990">
    <property type="entry name" value="Elect_transpt_acc-like_dom_sf"/>
</dbReference>
<dbReference type="Gene3D" id="2.30.30.50">
    <property type="match status" value="1"/>
</dbReference>
<dbReference type="Pfam" id="PF21006">
    <property type="entry name" value="NHase_beta_N"/>
    <property type="match status" value="1"/>
</dbReference>
<dbReference type="InterPro" id="IPR049054">
    <property type="entry name" value="CN_hydtase_beta-like_N"/>
</dbReference>
<evidence type="ECO:0000256" key="3">
    <source>
        <dbReference type="ARBA" id="ARBA00023239"/>
    </source>
</evidence>
<dbReference type="PIRSF" id="PIRSF001427">
    <property type="entry name" value="NHase_beta"/>
    <property type="match status" value="1"/>
</dbReference>
<reference evidence="8 9" key="1">
    <citation type="submission" date="2020-07" db="EMBL/GenBank/DDBJ databases">
        <title>Stappia sp., F7233, whole genome shotgun sequencing project.</title>
        <authorList>
            <person name="Jiang S."/>
            <person name="Liu Z.W."/>
            <person name="Du Z.J."/>
        </authorList>
    </citation>
    <scope>NUCLEOTIDE SEQUENCE [LARGE SCALE GENOMIC DNA]</scope>
    <source>
        <strain evidence="8 9">F7233</strain>
    </source>
</reference>
<protein>
    <recommendedName>
        <fullName evidence="5">Nitrile hydratase subunit beta</fullName>
        <shortName evidence="5">NHase</shortName>
        <ecNumber evidence="5">4.2.1.84</ecNumber>
    </recommendedName>
</protein>
<dbReference type="AlphaFoldDB" id="A0A839AEN9"/>
<sequence length="219" mass="24310">MNGAQDLGGMMGFGPVEPEKNEPVFHAEWEERAFALTVAMGGTGEWNIDSSRFARESAHPATYLASSYYQIWLGGLERLLEDRGLVTRDELDAGRSLHESRPVKRVITKDLVAPVFGQNGTYEREPAAPARFAVGDAVVTKVMHPAGHTRIPRYVRGRPGIIERIHGCHVLPDSNSLYQGEAPTWLYSVAFKGTDIWGADSDPGLMLRVDLWETYLDAR</sequence>
<dbReference type="GO" id="GO:0046914">
    <property type="term" value="F:transition metal ion binding"/>
    <property type="evidence" value="ECO:0007669"/>
    <property type="project" value="InterPro"/>
</dbReference>
<dbReference type="EC" id="4.2.1.84" evidence="5"/>
<comment type="similarity">
    <text evidence="2 5">Belongs to the nitrile hydratase subunit beta family.</text>
</comment>
<dbReference type="NCBIfam" id="TIGR03888">
    <property type="entry name" value="nitrile_beta"/>
    <property type="match status" value="1"/>
</dbReference>
<dbReference type="Pfam" id="PF02211">
    <property type="entry name" value="NHase_beta_C"/>
    <property type="match status" value="1"/>
</dbReference>
<dbReference type="InterPro" id="IPR003168">
    <property type="entry name" value="Nitrile_hydratase_bsu"/>
</dbReference>
<keyword evidence="9" id="KW-1185">Reference proteome</keyword>
<feature type="domain" description="Nitrile hydratase beta subunit-like N-terminal" evidence="7">
    <location>
        <begin position="1"/>
        <end position="107"/>
    </location>
</feature>
<accession>A0A839AEN9</accession>
<dbReference type="InterPro" id="IPR024690">
    <property type="entry name" value="CN_hydtase_beta_dom_C"/>
</dbReference>
<gene>
    <name evidence="8" type="primary">nthB</name>
    <name evidence="8" type="ORF">H2509_09505</name>
</gene>
<evidence type="ECO:0000259" key="6">
    <source>
        <dbReference type="Pfam" id="PF02211"/>
    </source>
</evidence>
<dbReference type="EMBL" id="JACFXV010000048">
    <property type="protein sequence ID" value="MBA5777362.1"/>
    <property type="molecule type" value="Genomic_DNA"/>
</dbReference>
<proteinExistence type="inferred from homology"/>
<comment type="caution">
    <text evidence="8">The sequence shown here is derived from an EMBL/GenBank/DDBJ whole genome shotgun (WGS) entry which is preliminary data.</text>
</comment>
<dbReference type="InterPro" id="IPR042262">
    <property type="entry name" value="CN_hydtase_beta_C"/>
</dbReference>
<evidence type="ECO:0000256" key="1">
    <source>
        <dbReference type="ARBA" id="ARBA00004042"/>
    </source>
</evidence>
<name>A0A839AEN9_9HYPH</name>
<dbReference type="RefSeq" id="WP_182164673.1">
    <property type="nucleotide sequence ID" value="NZ_JACFXV010000048.1"/>
</dbReference>
<dbReference type="GO" id="GO:0018822">
    <property type="term" value="F:nitrile hydratase activity"/>
    <property type="evidence" value="ECO:0007669"/>
    <property type="project" value="UniProtKB-EC"/>
</dbReference>
<dbReference type="Gene3D" id="1.10.472.20">
    <property type="entry name" value="Nitrile hydratase, beta subunit"/>
    <property type="match status" value="1"/>
</dbReference>
<evidence type="ECO:0000256" key="5">
    <source>
        <dbReference type="PIRNR" id="PIRNR001427"/>
    </source>
</evidence>
<evidence type="ECO:0000259" key="7">
    <source>
        <dbReference type="Pfam" id="PF21006"/>
    </source>
</evidence>
<dbReference type="Proteomes" id="UP000541109">
    <property type="component" value="Unassembled WGS sequence"/>
</dbReference>
<evidence type="ECO:0000313" key="8">
    <source>
        <dbReference type="EMBL" id="MBA5777362.1"/>
    </source>
</evidence>
<evidence type="ECO:0000313" key="9">
    <source>
        <dbReference type="Proteomes" id="UP000541109"/>
    </source>
</evidence>
<evidence type="ECO:0000256" key="4">
    <source>
        <dbReference type="ARBA" id="ARBA00044877"/>
    </source>
</evidence>
<feature type="domain" description="Nitrile hydratase beta subunit" evidence="6">
    <location>
        <begin position="123"/>
        <end position="217"/>
    </location>
</feature>
<comment type="function">
    <text evidence="1 5">NHase catalyzes the hydration of various nitrile compounds to the corresponding amides.</text>
</comment>
<evidence type="ECO:0000256" key="2">
    <source>
        <dbReference type="ARBA" id="ARBA00009098"/>
    </source>
</evidence>
<organism evidence="8 9">
    <name type="scientific">Stappia albiluteola</name>
    <dbReference type="NCBI Taxonomy" id="2758565"/>
    <lineage>
        <taxon>Bacteria</taxon>
        <taxon>Pseudomonadati</taxon>
        <taxon>Pseudomonadota</taxon>
        <taxon>Alphaproteobacteria</taxon>
        <taxon>Hyphomicrobiales</taxon>
        <taxon>Stappiaceae</taxon>
        <taxon>Stappia</taxon>
    </lineage>
</organism>
<dbReference type="SUPFAM" id="SSF50090">
    <property type="entry name" value="Electron transport accessory proteins"/>
    <property type="match status" value="1"/>
</dbReference>
<comment type="catalytic activity">
    <reaction evidence="4 5">
        <text>an aliphatic primary amide = an aliphatic nitrile + H2O</text>
        <dbReference type="Rhea" id="RHEA:12673"/>
        <dbReference type="ChEBI" id="CHEBI:15377"/>
        <dbReference type="ChEBI" id="CHEBI:65285"/>
        <dbReference type="ChEBI" id="CHEBI:80291"/>
        <dbReference type="EC" id="4.2.1.84"/>
    </reaction>
</comment>
<keyword evidence="3 5" id="KW-0456">Lyase</keyword>